<proteinExistence type="predicted"/>
<evidence type="ECO:0000313" key="2">
    <source>
        <dbReference type="EMBL" id="MBF2708228.1"/>
    </source>
</evidence>
<evidence type="ECO:0000259" key="1">
    <source>
        <dbReference type="Pfam" id="PF00535"/>
    </source>
</evidence>
<feature type="domain" description="Glycosyltransferase 2-like" evidence="1">
    <location>
        <begin position="6"/>
        <end position="131"/>
    </location>
</feature>
<protein>
    <submittedName>
        <fullName evidence="2">Glycosyltransferase</fullName>
    </submittedName>
</protein>
<dbReference type="EMBL" id="JADHEC010000010">
    <property type="protein sequence ID" value="MBF2708228.1"/>
    <property type="molecule type" value="Genomic_DNA"/>
</dbReference>
<dbReference type="RefSeq" id="WP_194311485.1">
    <property type="nucleotide sequence ID" value="NZ_JADHEC010000010.1"/>
</dbReference>
<dbReference type="Proteomes" id="UP000646211">
    <property type="component" value="Unassembled WGS sequence"/>
</dbReference>
<dbReference type="Gene3D" id="3.90.550.10">
    <property type="entry name" value="Spore Coat Polysaccharide Biosynthesis Protein SpsA, Chain A"/>
    <property type="match status" value="1"/>
</dbReference>
<dbReference type="GO" id="GO:0016758">
    <property type="term" value="F:hexosyltransferase activity"/>
    <property type="evidence" value="ECO:0007669"/>
    <property type="project" value="UniProtKB-ARBA"/>
</dbReference>
<evidence type="ECO:0000313" key="3">
    <source>
        <dbReference type="Proteomes" id="UP000646211"/>
    </source>
</evidence>
<keyword evidence="3" id="KW-1185">Reference proteome</keyword>
<name>A0A930XYV3_9FLAO</name>
<reference evidence="2" key="1">
    <citation type="submission" date="2020-11" db="EMBL/GenBank/DDBJ databases">
        <title>Genome of Flavobacterium soyangense.</title>
        <authorList>
            <person name="Liu Q."/>
            <person name="Xin Y.-H."/>
        </authorList>
    </citation>
    <scope>NUCLEOTIDE SEQUENCE</scope>
    <source>
        <strain evidence="2">CGMCC 1.13493</strain>
    </source>
</reference>
<comment type="caution">
    <text evidence="2">The sequence shown here is derived from an EMBL/GenBank/DDBJ whole genome shotgun (WGS) entry which is preliminary data.</text>
</comment>
<dbReference type="PANTHER" id="PTHR22916">
    <property type="entry name" value="GLYCOSYLTRANSFERASE"/>
    <property type="match status" value="1"/>
</dbReference>
<dbReference type="PANTHER" id="PTHR22916:SF67">
    <property type="entry name" value="COLANIC ACID BIOSYNTHESIS GLYCOSYL TRANSFERASE WCAE-RELATED"/>
    <property type="match status" value="1"/>
</dbReference>
<sequence>MNKKLSIITINYNNLEGLQRTIESVLNQTWKEFEYIVIDGGSTDGSAAYIESQSENIDYWVTEQDNGIYNAMNKGILKATGEYLLFLNSGDCFFSQTVLQENYNLIVNNDLIYFDLQVIGTTETFIKKYPDELLFSYFINDTLPHPATFIKASLFDKIGLYDESLKIVSDWKFFIESICKFNCSYLRIDETLSTFYLDGLSSDPQNKVLIFEEKQNFLKSDFQAFIQDRDELFELKTIISNLRKSRKIKILVKFGILNKF</sequence>
<dbReference type="CDD" id="cd06433">
    <property type="entry name" value="GT_2_WfgS_like"/>
    <property type="match status" value="1"/>
</dbReference>
<accession>A0A930XYV3</accession>
<dbReference type="InterPro" id="IPR029044">
    <property type="entry name" value="Nucleotide-diphossugar_trans"/>
</dbReference>
<organism evidence="2 3">
    <name type="scientific">Flavobacterium soyangense</name>
    <dbReference type="NCBI Taxonomy" id="2023265"/>
    <lineage>
        <taxon>Bacteria</taxon>
        <taxon>Pseudomonadati</taxon>
        <taxon>Bacteroidota</taxon>
        <taxon>Flavobacteriia</taxon>
        <taxon>Flavobacteriales</taxon>
        <taxon>Flavobacteriaceae</taxon>
        <taxon>Flavobacterium</taxon>
    </lineage>
</organism>
<dbReference type="InterPro" id="IPR001173">
    <property type="entry name" value="Glyco_trans_2-like"/>
</dbReference>
<dbReference type="AlphaFoldDB" id="A0A930XYV3"/>
<gene>
    <name evidence="2" type="ORF">IR213_06445</name>
</gene>
<dbReference type="Pfam" id="PF00535">
    <property type="entry name" value="Glycos_transf_2"/>
    <property type="match status" value="1"/>
</dbReference>
<dbReference type="SUPFAM" id="SSF53448">
    <property type="entry name" value="Nucleotide-diphospho-sugar transferases"/>
    <property type="match status" value="1"/>
</dbReference>